<protein>
    <submittedName>
        <fullName evidence="1">Uncharacterized protein</fullName>
    </submittedName>
</protein>
<accession>A0A9Q3BBL5</accession>
<proteinExistence type="predicted"/>
<reference evidence="1" key="1">
    <citation type="submission" date="2021-03" db="EMBL/GenBank/DDBJ databases">
        <title>Draft genome sequence of rust myrtle Austropuccinia psidii MF-1, a brazilian biotype.</title>
        <authorList>
            <person name="Quecine M.C."/>
            <person name="Pachon D.M.R."/>
            <person name="Bonatelli M.L."/>
            <person name="Correr F.H."/>
            <person name="Franceschini L.M."/>
            <person name="Leite T.F."/>
            <person name="Margarido G.R.A."/>
            <person name="Almeida C.A."/>
            <person name="Ferrarezi J.A."/>
            <person name="Labate C.A."/>
        </authorList>
    </citation>
    <scope>NUCLEOTIDE SEQUENCE</scope>
    <source>
        <strain evidence="1">MF-1</strain>
    </source>
</reference>
<dbReference type="EMBL" id="AVOT02000320">
    <property type="protein sequence ID" value="MBW0462290.1"/>
    <property type="molecule type" value="Genomic_DNA"/>
</dbReference>
<evidence type="ECO:0000313" key="1">
    <source>
        <dbReference type="EMBL" id="MBW0462290.1"/>
    </source>
</evidence>
<dbReference type="AlphaFoldDB" id="A0A9Q3BBL5"/>
<gene>
    <name evidence="1" type="ORF">O181_002005</name>
</gene>
<name>A0A9Q3BBL5_9BASI</name>
<evidence type="ECO:0000313" key="2">
    <source>
        <dbReference type="Proteomes" id="UP000765509"/>
    </source>
</evidence>
<sequence>MGMPPFVEDFAPNPTKDEKEFHIHWVNICAKHIKTHLETFEYRLRDHPISEFRSLVKQEITCISQQLQPPEFKPSRDVLNNKIKVSIVEKCACEKECQLVTAYQLFPQNNNFSAIYTDIKATSDVEDNSDSGRAPKRLVAVWHSKALTLCTRQLDLAITLGEKTQLGKNTAHCMLQRDEEKSDYNADLTNVPYCLTLGVKLGVSLPPEAKIVMSEFSQPSIKRYFISSFDTANEKAQTYQSRNENNKKSQTNHDIEKAFPQHKSDSKILESELFQPENYFGTSQDLTKRNLPTTNSSPEFNKFFPNDNSNTSILLISTTRTKGKSIVEETHIQPSFIKRKM</sequence>
<keyword evidence="2" id="KW-1185">Reference proteome</keyword>
<dbReference type="Proteomes" id="UP000765509">
    <property type="component" value="Unassembled WGS sequence"/>
</dbReference>
<organism evidence="1 2">
    <name type="scientific">Austropuccinia psidii MF-1</name>
    <dbReference type="NCBI Taxonomy" id="1389203"/>
    <lineage>
        <taxon>Eukaryota</taxon>
        <taxon>Fungi</taxon>
        <taxon>Dikarya</taxon>
        <taxon>Basidiomycota</taxon>
        <taxon>Pucciniomycotina</taxon>
        <taxon>Pucciniomycetes</taxon>
        <taxon>Pucciniales</taxon>
        <taxon>Sphaerophragmiaceae</taxon>
        <taxon>Austropuccinia</taxon>
    </lineage>
</organism>
<comment type="caution">
    <text evidence="1">The sequence shown here is derived from an EMBL/GenBank/DDBJ whole genome shotgun (WGS) entry which is preliminary data.</text>
</comment>